<evidence type="ECO:0000256" key="1">
    <source>
        <dbReference type="SAM" id="MobiDB-lite"/>
    </source>
</evidence>
<keyword evidence="3" id="KW-1185">Reference proteome</keyword>
<dbReference type="Proteomes" id="UP001158576">
    <property type="component" value="Chromosome 1"/>
</dbReference>
<feature type="region of interest" description="Disordered" evidence="1">
    <location>
        <begin position="387"/>
        <end position="411"/>
    </location>
</feature>
<protein>
    <submittedName>
        <fullName evidence="2">Oidioi.mRNA.OKI2018_I69.chr1.g156.t2.cds</fullName>
    </submittedName>
</protein>
<evidence type="ECO:0000313" key="3">
    <source>
        <dbReference type="Proteomes" id="UP001158576"/>
    </source>
</evidence>
<organism evidence="2 3">
    <name type="scientific">Oikopleura dioica</name>
    <name type="common">Tunicate</name>
    <dbReference type="NCBI Taxonomy" id="34765"/>
    <lineage>
        <taxon>Eukaryota</taxon>
        <taxon>Metazoa</taxon>
        <taxon>Chordata</taxon>
        <taxon>Tunicata</taxon>
        <taxon>Appendicularia</taxon>
        <taxon>Copelata</taxon>
        <taxon>Oikopleuridae</taxon>
        <taxon>Oikopleura</taxon>
    </lineage>
</organism>
<feature type="region of interest" description="Disordered" evidence="1">
    <location>
        <begin position="298"/>
        <end position="335"/>
    </location>
</feature>
<name>A0ABN7SP30_OIKDI</name>
<accession>A0ABN7SP30</accession>
<proteinExistence type="predicted"/>
<dbReference type="EMBL" id="OU015566">
    <property type="protein sequence ID" value="CAG5102129.1"/>
    <property type="molecule type" value="Genomic_DNA"/>
</dbReference>
<feature type="compositionally biased region" description="Basic and acidic residues" evidence="1">
    <location>
        <begin position="318"/>
        <end position="329"/>
    </location>
</feature>
<reference evidence="2 3" key="1">
    <citation type="submission" date="2021-04" db="EMBL/GenBank/DDBJ databases">
        <authorList>
            <person name="Bliznina A."/>
        </authorList>
    </citation>
    <scope>NUCLEOTIDE SEQUENCE [LARGE SCALE GENOMIC DNA]</scope>
</reference>
<sequence length="512" mass="59699">MTISVKFVVPSQTDRSAKKMPSSVNKIIPAYQKSNEYRARRRKYLRMLQQTAKEIFNPSKMKLKAQTTTQIRASAVDSEKKIFQKRNNIIEREIYATKREARIKEEDKLTIEKTNLRLDYEKREKEREIAQRKQEFVLDLKKNFDDQIKIYNETLDKDRLRPVGQVRYRRESARYKRWKEQQKNGQSNEPKLIHIDTRQITKEMVTDFKKATRQLSGGWRNNNPPMDFYQNLSQRESSYFGNENRPPVSTLLATASYPELSYQRLHEETMKLSKAIFDVDKVTVNNDDDVEVDIFDVEDHDNEGHSDATDTAISEQPPKIEIKEEDKNEPTPVASRVQSAVSSVVSLTESQASELAISRKTSAKSTRSTISDKTAVDPIIRCHTTQTSYRTSSSLSSRRPPMVKRPKTTSVRWRTKSAFNCERMPEKPLILKQYENYNAVNNVVGRKSSKSAIPITEYEKDRIRRVELERTARLKKDQLERQNRMKKYMPTAQRPKSSIFSDRYGSSISIKV</sequence>
<gene>
    <name evidence="2" type="ORF">OKIOD_LOCUS8921</name>
</gene>
<feature type="compositionally biased region" description="Low complexity" evidence="1">
    <location>
        <begin position="387"/>
        <end position="399"/>
    </location>
</feature>
<evidence type="ECO:0000313" key="2">
    <source>
        <dbReference type="EMBL" id="CAG5102129.1"/>
    </source>
</evidence>